<comment type="caution">
    <text evidence="1">The sequence shown here is derived from an EMBL/GenBank/DDBJ whole genome shotgun (WGS) entry which is preliminary data.</text>
</comment>
<evidence type="ECO:0000313" key="1">
    <source>
        <dbReference type="EMBL" id="PNX72874.1"/>
    </source>
</evidence>
<dbReference type="AlphaFoldDB" id="A0A2K3L2W2"/>
<proteinExistence type="predicted"/>
<organism evidence="1 2">
    <name type="scientific">Trifolium pratense</name>
    <name type="common">Red clover</name>
    <dbReference type="NCBI Taxonomy" id="57577"/>
    <lineage>
        <taxon>Eukaryota</taxon>
        <taxon>Viridiplantae</taxon>
        <taxon>Streptophyta</taxon>
        <taxon>Embryophyta</taxon>
        <taxon>Tracheophyta</taxon>
        <taxon>Spermatophyta</taxon>
        <taxon>Magnoliopsida</taxon>
        <taxon>eudicotyledons</taxon>
        <taxon>Gunneridae</taxon>
        <taxon>Pentapetalae</taxon>
        <taxon>rosids</taxon>
        <taxon>fabids</taxon>
        <taxon>Fabales</taxon>
        <taxon>Fabaceae</taxon>
        <taxon>Papilionoideae</taxon>
        <taxon>50 kb inversion clade</taxon>
        <taxon>NPAAA clade</taxon>
        <taxon>Hologalegina</taxon>
        <taxon>IRL clade</taxon>
        <taxon>Trifolieae</taxon>
        <taxon>Trifolium</taxon>
    </lineage>
</organism>
<dbReference type="STRING" id="57577.A0A2K3L2W2"/>
<protein>
    <submittedName>
        <fullName evidence="1">Stachyose synthase</fullName>
    </submittedName>
</protein>
<gene>
    <name evidence="1" type="ORF">L195_g028772</name>
</gene>
<dbReference type="PANTHER" id="PTHR31286:SF60">
    <property type="entry name" value="PROTEIN, PUTATIVE-RELATED"/>
    <property type="match status" value="1"/>
</dbReference>
<accession>A0A2K3L2W2</accession>
<reference evidence="1 2" key="2">
    <citation type="journal article" date="2017" name="Front. Plant Sci.">
        <title>Gene Classification and Mining of Molecular Markers Useful in Red Clover (Trifolium pratense) Breeding.</title>
        <authorList>
            <person name="Istvanek J."/>
            <person name="Dluhosova J."/>
            <person name="Dluhos P."/>
            <person name="Patkova L."/>
            <person name="Nedelnik J."/>
            <person name="Repkova J."/>
        </authorList>
    </citation>
    <scope>NUCLEOTIDE SEQUENCE [LARGE SCALE GENOMIC DNA]</scope>
    <source>
        <strain evidence="2">cv. Tatra</strain>
        <tissue evidence="1">Young leaves</tissue>
    </source>
</reference>
<name>A0A2K3L2W2_TRIPR</name>
<reference evidence="1 2" key="1">
    <citation type="journal article" date="2014" name="Am. J. Bot.">
        <title>Genome assembly and annotation for red clover (Trifolium pratense; Fabaceae).</title>
        <authorList>
            <person name="Istvanek J."/>
            <person name="Jaros M."/>
            <person name="Krenek A."/>
            <person name="Repkova J."/>
        </authorList>
    </citation>
    <scope>NUCLEOTIDE SEQUENCE [LARGE SCALE GENOMIC DNA]</scope>
    <source>
        <strain evidence="2">cv. Tatra</strain>
        <tissue evidence="1">Young leaves</tissue>
    </source>
</reference>
<dbReference type="EMBL" id="ASHM01025211">
    <property type="protein sequence ID" value="PNX72874.1"/>
    <property type="molecule type" value="Genomic_DNA"/>
</dbReference>
<dbReference type="PANTHER" id="PTHR31286">
    <property type="entry name" value="GLYCINE-RICH CELL WALL STRUCTURAL PROTEIN 1.8-LIKE"/>
    <property type="match status" value="1"/>
</dbReference>
<dbReference type="Proteomes" id="UP000236291">
    <property type="component" value="Unassembled WGS sequence"/>
</dbReference>
<evidence type="ECO:0000313" key="2">
    <source>
        <dbReference type="Proteomes" id="UP000236291"/>
    </source>
</evidence>
<sequence length="154" mass="17650">MALPPIVPWNFLSVSSTPLPAPTATGLAKSFSQILSYIETPYTARDLVAKLGAIWKCFQPWQLISLGRGFYDFKFECPEDQRKAWSVGAYNLRPGLLRLSKWVADFNPRTQKQTYVQVWIRIIDLPQEYWRPRTLFEIASAIGTPLILVETTEK</sequence>
<dbReference type="InterPro" id="IPR040256">
    <property type="entry name" value="At4g02000-like"/>
</dbReference>